<evidence type="ECO:0000256" key="7">
    <source>
        <dbReference type="ARBA" id="ARBA00023177"/>
    </source>
</evidence>
<feature type="transmembrane region" description="Helical" evidence="8">
    <location>
        <begin position="46"/>
        <end position="69"/>
    </location>
</feature>
<evidence type="ECO:0000256" key="2">
    <source>
        <dbReference type="ARBA" id="ARBA00005887"/>
    </source>
</evidence>
<dbReference type="SUPFAM" id="SSF111352">
    <property type="entry name" value="Ammonium transporter"/>
    <property type="match status" value="1"/>
</dbReference>
<reference evidence="10 11" key="1">
    <citation type="journal article" date="2018" name="Nat. Ecol. Evol.">
        <title>Shark genomes provide insights into elasmobranch evolution and the origin of vertebrates.</title>
        <authorList>
            <person name="Hara Y"/>
            <person name="Yamaguchi K"/>
            <person name="Onimaru K"/>
            <person name="Kadota M"/>
            <person name="Koyanagi M"/>
            <person name="Keeley SD"/>
            <person name="Tatsumi K"/>
            <person name="Tanaka K"/>
            <person name="Motone F"/>
            <person name="Kageyama Y"/>
            <person name="Nozu R"/>
            <person name="Adachi N"/>
            <person name="Nishimura O"/>
            <person name="Nakagawa R"/>
            <person name="Tanegashima C"/>
            <person name="Kiyatake I"/>
            <person name="Matsumoto R"/>
            <person name="Murakumo K"/>
            <person name="Nishida K"/>
            <person name="Terakita A"/>
            <person name="Kuratani S"/>
            <person name="Sato K"/>
            <person name="Hyodo S Kuraku.S."/>
        </authorList>
    </citation>
    <scope>NUCLEOTIDE SEQUENCE [LARGE SCALE GENOMIC DNA]</scope>
</reference>
<feature type="domain" description="Ammonium transporter AmtB-like" evidence="9">
    <location>
        <begin position="14"/>
        <end position="319"/>
    </location>
</feature>
<evidence type="ECO:0000256" key="5">
    <source>
        <dbReference type="ARBA" id="ARBA00022989"/>
    </source>
</evidence>
<evidence type="ECO:0000256" key="4">
    <source>
        <dbReference type="ARBA" id="ARBA00022692"/>
    </source>
</evidence>
<feature type="transmembrane region" description="Helical" evidence="8">
    <location>
        <begin position="164"/>
        <end position="184"/>
    </location>
</feature>
<evidence type="ECO:0000313" key="11">
    <source>
        <dbReference type="Proteomes" id="UP000287033"/>
    </source>
</evidence>
<dbReference type="PANTHER" id="PTHR11730">
    <property type="entry name" value="AMMONIUM TRANSPORTER"/>
    <property type="match status" value="1"/>
</dbReference>
<dbReference type="Gene3D" id="1.10.3430.10">
    <property type="entry name" value="Ammonium transporter AmtB like domains"/>
    <property type="match status" value="1"/>
</dbReference>
<keyword evidence="11" id="KW-1185">Reference proteome</keyword>
<keyword evidence="5 8" id="KW-1133">Transmembrane helix</keyword>
<dbReference type="STRING" id="137246.A0A401STQ6"/>
<comment type="subcellular location">
    <subcellularLocation>
        <location evidence="1">Membrane</location>
        <topology evidence="1">Multi-pass membrane protein</topology>
    </subcellularLocation>
</comment>
<dbReference type="GO" id="GO:0097272">
    <property type="term" value="P:ammonium homeostasis"/>
    <property type="evidence" value="ECO:0007669"/>
    <property type="project" value="TreeGrafter"/>
</dbReference>
<comment type="caution">
    <text evidence="10">The sequence shown here is derived from an EMBL/GenBank/DDBJ whole genome shotgun (WGS) entry which is preliminary data.</text>
</comment>
<dbReference type="GO" id="GO:0008519">
    <property type="term" value="F:ammonium channel activity"/>
    <property type="evidence" value="ECO:0007669"/>
    <property type="project" value="InterPro"/>
</dbReference>
<name>A0A401STQ6_CHIPU</name>
<evidence type="ECO:0000256" key="8">
    <source>
        <dbReference type="SAM" id="Phobius"/>
    </source>
</evidence>
<comment type="similarity">
    <text evidence="2">Belongs to the ammonia transporter channel (TC 1.A.11.2) family.</text>
</comment>
<evidence type="ECO:0000256" key="3">
    <source>
        <dbReference type="ARBA" id="ARBA00022448"/>
    </source>
</evidence>
<dbReference type="InterPro" id="IPR024041">
    <property type="entry name" value="NH4_transpt_AmtB-like_dom"/>
</dbReference>
<proteinExistence type="inferred from homology"/>
<feature type="transmembrane region" description="Helical" evidence="8">
    <location>
        <begin position="117"/>
        <end position="134"/>
    </location>
</feature>
<dbReference type="OMA" id="HWIWSTD"/>
<dbReference type="AlphaFoldDB" id="A0A401STQ6"/>
<dbReference type="PANTHER" id="PTHR11730:SF6">
    <property type="entry name" value="AMMONIUM TRANSPORTER"/>
    <property type="match status" value="1"/>
</dbReference>
<protein>
    <recommendedName>
        <fullName evidence="9">Ammonium transporter AmtB-like domain-containing protein</fullName>
    </recommendedName>
</protein>
<accession>A0A401STQ6</accession>
<dbReference type="Proteomes" id="UP000287033">
    <property type="component" value="Unassembled WGS sequence"/>
</dbReference>
<gene>
    <name evidence="10" type="ORF">chiPu_0012268</name>
</gene>
<dbReference type="OrthoDB" id="534912at2759"/>
<evidence type="ECO:0000256" key="1">
    <source>
        <dbReference type="ARBA" id="ARBA00004141"/>
    </source>
</evidence>
<organism evidence="10 11">
    <name type="scientific">Chiloscyllium punctatum</name>
    <name type="common">Brownbanded bambooshark</name>
    <name type="synonym">Hemiscyllium punctatum</name>
    <dbReference type="NCBI Taxonomy" id="137246"/>
    <lineage>
        <taxon>Eukaryota</taxon>
        <taxon>Metazoa</taxon>
        <taxon>Chordata</taxon>
        <taxon>Craniata</taxon>
        <taxon>Vertebrata</taxon>
        <taxon>Chondrichthyes</taxon>
        <taxon>Elasmobranchii</taxon>
        <taxon>Galeomorphii</taxon>
        <taxon>Galeoidea</taxon>
        <taxon>Orectolobiformes</taxon>
        <taxon>Hemiscylliidae</taxon>
        <taxon>Chiloscyllium</taxon>
    </lineage>
</organism>
<dbReference type="InterPro" id="IPR029020">
    <property type="entry name" value="Ammonium/urea_transptr"/>
</dbReference>
<evidence type="ECO:0000259" key="9">
    <source>
        <dbReference type="Pfam" id="PF00909"/>
    </source>
</evidence>
<feature type="transmembrane region" description="Helical" evidence="8">
    <location>
        <begin position="196"/>
        <end position="219"/>
    </location>
</feature>
<dbReference type="EMBL" id="BEZZ01000545">
    <property type="protein sequence ID" value="GCC33797.1"/>
    <property type="molecule type" value="Genomic_DNA"/>
</dbReference>
<evidence type="ECO:0000256" key="6">
    <source>
        <dbReference type="ARBA" id="ARBA00023136"/>
    </source>
</evidence>
<dbReference type="GO" id="GO:0005886">
    <property type="term" value="C:plasma membrane"/>
    <property type="evidence" value="ECO:0007669"/>
    <property type="project" value="TreeGrafter"/>
</dbReference>
<sequence>MNITIDKESLNDGFVTLCGIWVLFMKIGLTCYEVGRSPAQSTIAILFKNVVDTFVSLLAYWIHGYAFAFGDQERIIGSKNFFTFGNVNFSHFFFNYARCAIVTTIVSGAITQKTEPIGYIISSYILAGFVYPIVSRSFWHQSGLFNINLPVEKLKKEITETNGVVFLVGGTAALIASFVTNARAVRYTIPTINQSYSLPLAVLGAFMQIIGSLGFVVGAQGHITESGDGQLASLAVVNTLLSTGSAGLYGLFFLRMRRDTYSIPRLINSALTGMVAVCGGANKYLPALAVMCGASASLLYMALEHLCTVTKIDDPTDTIASKVIHLIILFSDALN</sequence>
<keyword evidence="3" id="KW-0813">Transport</keyword>
<dbReference type="Pfam" id="PF00909">
    <property type="entry name" value="Ammonium_transp"/>
    <property type="match status" value="1"/>
</dbReference>
<feature type="transmembrane region" description="Helical" evidence="8">
    <location>
        <begin position="14"/>
        <end position="34"/>
    </location>
</feature>
<keyword evidence="6 8" id="KW-0472">Membrane</keyword>
<feature type="transmembrane region" description="Helical" evidence="8">
    <location>
        <begin position="89"/>
        <end position="110"/>
    </location>
</feature>
<evidence type="ECO:0000313" key="10">
    <source>
        <dbReference type="EMBL" id="GCC33797.1"/>
    </source>
</evidence>
<feature type="transmembrane region" description="Helical" evidence="8">
    <location>
        <begin position="231"/>
        <end position="254"/>
    </location>
</feature>
<keyword evidence="4 8" id="KW-0812">Transmembrane</keyword>
<keyword evidence="7" id="KW-0924">Ammonia transport</keyword>